<sequence>MTTIPWWKTTSIPWWRTHRVSSTKSSTPMTTTTQTTTVETTTQTTRRPRPTTTEATTITTEGTTRPTTTTTEAPRTTLTTTTEATTMTTRVFITTATVPDNWRSTEVVFKGSKEQANPEFSMDQSPETTEATTPSWTEPPLDSEEESMMHRESQTPRPEAPAPPFWTGKVEAARKSQEEQEDEEPKFVTTRPIHIISLDGKTIFQFFSIHKILNERKLSHINGRL</sequence>
<organism evidence="2 3">
    <name type="scientific">Strongylus vulgaris</name>
    <name type="common">Blood worm</name>
    <dbReference type="NCBI Taxonomy" id="40348"/>
    <lineage>
        <taxon>Eukaryota</taxon>
        <taxon>Metazoa</taxon>
        <taxon>Ecdysozoa</taxon>
        <taxon>Nematoda</taxon>
        <taxon>Chromadorea</taxon>
        <taxon>Rhabditida</taxon>
        <taxon>Rhabditina</taxon>
        <taxon>Rhabditomorpha</taxon>
        <taxon>Strongyloidea</taxon>
        <taxon>Strongylidae</taxon>
        <taxon>Strongylus</taxon>
    </lineage>
</organism>
<evidence type="ECO:0000313" key="3">
    <source>
        <dbReference type="Proteomes" id="UP000270094"/>
    </source>
</evidence>
<gene>
    <name evidence="2" type="ORF">SVUK_LOCUS15458</name>
</gene>
<dbReference type="Proteomes" id="UP000270094">
    <property type="component" value="Unassembled WGS sequence"/>
</dbReference>
<dbReference type="EMBL" id="UYYB01108712">
    <property type="protein sequence ID" value="VDM80460.1"/>
    <property type="molecule type" value="Genomic_DNA"/>
</dbReference>
<evidence type="ECO:0000256" key="1">
    <source>
        <dbReference type="SAM" id="MobiDB-lite"/>
    </source>
</evidence>
<proteinExistence type="predicted"/>
<feature type="compositionally biased region" description="Polar residues" evidence="1">
    <location>
        <begin position="122"/>
        <end position="136"/>
    </location>
</feature>
<dbReference type="OrthoDB" id="10640194at2759"/>
<feature type="region of interest" description="Disordered" evidence="1">
    <location>
        <begin position="20"/>
        <end position="56"/>
    </location>
</feature>
<feature type="region of interest" description="Disordered" evidence="1">
    <location>
        <begin position="112"/>
        <end position="188"/>
    </location>
</feature>
<accession>A0A3P7J4Z4</accession>
<name>A0A3P7J4Z4_STRVU</name>
<feature type="compositionally biased region" description="Low complexity" evidence="1">
    <location>
        <begin position="27"/>
        <end position="56"/>
    </location>
</feature>
<protein>
    <submittedName>
        <fullName evidence="2">Uncharacterized protein</fullName>
    </submittedName>
</protein>
<evidence type="ECO:0000313" key="2">
    <source>
        <dbReference type="EMBL" id="VDM80460.1"/>
    </source>
</evidence>
<reference evidence="2 3" key="1">
    <citation type="submission" date="2018-11" db="EMBL/GenBank/DDBJ databases">
        <authorList>
            <consortium name="Pathogen Informatics"/>
        </authorList>
    </citation>
    <scope>NUCLEOTIDE SEQUENCE [LARGE SCALE GENOMIC DNA]</scope>
</reference>
<keyword evidence="3" id="KW-1185">Reference proteome</keyword>
<dbReference type="AlphaFoldDB" id="A0A3P7J4Z4"/>